<organism evidence="2">
    <name type="scientific">marine sediment metagenome</name>
    <dbReference type="NCBI Taxonomy" id="412755"/>
    <lineage>
        <taxon>unclassified sequences</taxon>
        <taxon>metagenomes</taxon>
        <taxon>ecological metagenomes</taxon>
    </lineage>
</organism>
<comment type="caution">
    <text evidence="2">The sequence shown here is derived from an EMBL/GenBank/DDBJ whole genome shotgun (WGS) entry which is preliminary data.</text>
</comment>
<feature type="region of interest" description="Disordered" evidence="1">
    <location>
        <begin position="20"/>
        <end position="64"/>
    </location>
</feature>
<evidence type="ECO:0000313" key="2">
    <source>
        <dbReference type="EMBL" id="GAF83640.1"/>
    </source>
</evidence>
<dbReference type="AlphaFoldDB" id="X0U565"/>
<feature type="non-terminal residue" evidence="2">
    <location>
        <position position="1"/>
    </location>
</feature>
<feature type="compositionally biased region" description="Basic and acidic residues" evidence="1">
    <location>
        <begin position="32"/>
        <end position="49"/>
    </location>
</feature>
<accession>X0U565</accession>
<evidence type="ECO:0008006" key="3">
    <source>
        <dbReference type="Google" id="ProtNLM"/>
    </source>
</evidence>
<evidence type="ECO:0000256" key="1">
    <source>
        <dbReference type="SAM" id="MobiDB-lite"/>
    </source>
</evidence>
<reference evidence="2" key="1">
    <citation type="journal article" date="2014" name="Front. Microbiol.">
        <title>High frequency of phylogenetically diverse reductive dehalogenase-homologous genes in deep subseafloor sedimentary metagenomes.</title>
        <authorList>
            <person name="Kawai M."/>
            <person name="Futagami T."/>
            <person name="Toyoda A."/>
            <person name="Takaki Y."/>
            <person name="Nishi S."/>
            <person name="Hori S."/>
            <person name="Arai W."/>
            <person name="Tsubouchi T."/>
            <person name="Morono Y."/>
            <person name="Uchiyama I."/>
            <person name="Ito T."/>
            <person name="Fujiyama A."/>
            <person name="Inagaki F."/>
            <person name="Takami H."/>
        </authorList>
    </citation>
    <scope>NUCLEOTIDE SEQUENCE</scope>
    <source>
        <strain evidence="2">Expedition CK06-06</strain>
    </source>
</reference>
<gene>
    <name evidence="2" type="ORF">S01H1_06795</name>
</gene>
<protein>
    <recommendedName>
        <fullName evidence="3">DUF1570 domain-containing protein</fullName>
    </recommendedName>
</protein>
<name>X0U565_9ZZZZ</name>
<sequence>EFALGPLCFALAIAVGASSCGAAEPSGAAPRPDSDRDRVPAEGRTRPVEEATSSPRETPPVLEDPALDEVMLKLMRATRKSFAALDVGGYRLVVEGTEERARAVAARTVRPVVTSLSKQYFKKQPRRGVRIVLFSSDGTYRTGAKALTGERPDTPFGFYSSELSAVIMNLATGGGTLVHEMVHTFTETDFPTMPAWFNEGLASLYEQCRILPGKLVGLTNWRLPDLQDRLREGDRGLLTKVIATSTDEFYGRGSGSNYAVARYLCYDLQEKGLLESFYKDFRRDHEKDPTGRKTLERILGERLDAYEPGWVRRTLALRFGR</sequence>
<proteinExistence type="predicted"/>
<dbReference type="EMBL" id="BARS01003504">
    <property type="protein sequence ID" value="GAF83640.1"/>
    <property type="molecule type" value="Genomic_DNA"/>
</dbReference>